<evidence type="ECO:0000256" key="2">
    <source>
        <dbReference type="ARBA" id="ARBA00008817"/>
    </source>
</evidence>
<comment type="similarity">
    <text evidence="2">Belongs to the TIM16/PAM16 family.</text>
</comment>
<dbReference type="GO" id="GO:0030150">
    <property type="term" value="P:protein import into mitochondrial matrix"/>
    <property type="evidence" value="ECO:0007669"/>
    <property type="project" value="InterPro"/>
</dbReference>
<evidence type="ECO:0000256" key="9">
    <source>
        <dbReference type="SAM" id="MobiDB-lite"/>
    </source>
</evidence>
<keyword evidence="5" id="KW-0653">Protein transport</keyword>
<dbReference type="AlphaFoldDB" id="A0A7S0J983"/>
<gene>
    <name evidence="11" type="ORF">CLEP1334_LOCUS20112</name>
</gene>
<evidence type="ECO:0000256" key="7">
    <source>
        <dbReference type="ARBA" id="ARBA00023128"/>
    </source>
</evidence>
<protein>
    <recommendedName>
        <fullName evidence="12">Mitochondrial import inner membrane translocase subunit TIM16</fullName>
    </recommendedName>
</protein>
<feature type="region of interest" description="Disordered" evidence="9">
    <location>
        <begin position="108"/>
        <end position="130"/>
    </location>
</feature>
<dbReference type="GO" id="GO:0005744">
    <property type="term" value="C:TIM23 mitochondrial import inner membrane translocase complex"/>
    <property type="evidence" value="ECO:0007669"/>
    <property type="project" value="InterPro"/>
</dbReference>
<evidence type="ECO:0000256" key="4">
    <source>
        <dbReference type="ARBA" id="ARBA00022792"/>
    </source>
</evidence>
<proteinExistence type="inferred from homology"/>
<evidence type="ECO:0000256" key="6">
    <source>
        <dbReference type="ARBA" id="ARBA00023010"/>
    </source>
</evidence>
<comment type="subcellular location">
    <subcellularLocation>
        <location evidence="1">Mitochondrion inner membrane</location>
        <topology evidence="1">Peripheral membrane protein</topology>
    </subcellularLocation>
</comment>
<accession>A0A7S0J983</accession>
<keyword evidence="8" id="KW-0472">Membrane</keyword>
<dbReference type="Pfam" id="PF03656">
    <property type="entry name" value="Pam16"/>
    <property type="match status" value="1"/>
</dbReference>
<dbReference type="SUPFAM" id="SSF46565">
    <property type="entry name" value="Chaperone J-domain"/>
    <property type="match status" value="1"/>
</dbReference>
<evidence type="ECO:0000256" key="8">
    <source>
        <dbReference type="ARBA" id="ARBA00023136"/>
    </source>
</evidence>
<evidence type="ECO:0000256" key="3">
    <source>
        <dbReference type="ARBA" id="ARBA00022448"/>
    </source>
</evidence>
<evidence type="ECO:0000313" key="11">
    <source>
        <dbReference type="EMBL" id="CAD8544824.1"/>
    </source>
</evidence>
<keyword evidence="4" id="KW-0999">Mitochondrion inner membrane</keyword>
<organism evidence="11">
    <name type="scientific">Calcidiscus leptoporus</name>
    <dbReference type="NCBI Taxonomy" id="127549"/>
    <lineage>
        <taxon>Eukaryota</taxon>
        <taxon>Haptista</taxon>
        <taxon>Haptophyta</taxon>
        <taxon>Prymnesiophyceae</taxon>
        <taxon>Coccolithales</taxon>
        <taxon>Calcidiscaceae</taxon>
        <taxon>Calcidiscus</taxon>
    </lineage>
</organism>
<keyword evidence="7" id="KW-0496">Mitochondrion</keyword>
<evidence type="ECO:0008006" key="12">
    <source>
        <dbReference type="Google" id="ProtNLM"/>
    </source>
</evidence>
<keyword evidence="10" id="KW-0732">Signal</keyword>
<dbReference type="InterPro" id="IPR005341">
    <property type="entry name" value="Tim16"/>
</dbReference>
<evidence type="ECO:0000256" key="10">
    <source>
        <dbReference type="SAM" id="SignalP"/>
    </source>
</evidence>
<feature type="chain" id="PRO_5031380798" description="Mitochondrial import inner membrane translocase subunit TIM16" evidence="10">
    <location>
        <begin position="23"/>
        <end position="130"/>
    </location>
</feature>
<sequence>MVGGGLARLLANVIVMGTGVVGRAFMEAYKQALANGGMAAASAGRTASKSAALEQEARLILNVKQKASQDEIAEAHKKLASMNDVDKGGSDYLNAKLTFARDMLLKTPDKGRGTAAEGSEGSAQAKSDGK</sequence>
<name>A0A7S0J983_9EUKA</name>
<dbReference type="Gene3D" id="1.10.287.110">
    <property type="entry name" value="DnaJ domain"/>
    <property type="match status" value="1"/>
</dbReference>
<dbReference type="PANTHER" id="PTHR12388">
    <property type="entry name" value="MITOCHONDRIA ASSOCIATED GRANULOCYTE MACROPHAGE CSF SIGNALING MOLECULE"/>
    <property type="match status" value="1"/>
</dbReference>
<dbReference type="InterPro" id="IPR036869">
    <property type="entry name" value="J_dom_sf"/>
</dbReference>
<keyword evidence="3" id="KW-0813">Transport</keyword>
<dbReference type="PANTHER" id="PTHR12388:SF0">
    <property type="entry name" value="MITOCHONDRIAL IMPORT INNER MEMBRANE TRANSLOCASE SUBUNIT TIM16"/>
    <property type="match status" value="1"/>
</dbReference>
<keyword evidence="6" id="KW-0811">Translocation</keyword>
<feature type="signal peptide" evidence="10">
    <location>
        <begin position="1"/>
        <end position="22"/>
    </location>
</feature>
<dbReference type="EMBL" id="HBER01039719">
    <property type="protein sequence ID" value="CAD8544824.1"/>
    <property type="molecule type" value="Transcribed_RNA"/>
</dbReference>
<reference evidence="11" key="1">
    <citation type="submission" date="2021-01" db="EMBL/GenBank/DDBJ databases">
        <authorList>
            <person name="Corre E."/>
            <person name="Pelletier E."/>
            <person name="Niang G."/>
            <person name="Scheremetjew M."/>
            <person name="Finn R."/>
            <person name="Kale V."/>
            <person name="Holt S."/>
            <person name="Cochrane G."/>
            <person name="Meng A."/>
            <person name="Brown T."/>
            <person name="Cohen L."/>
        </authorList>
    </citation>
    <scope>NUCLEOTIDE SEQUENCE</scope>
    <source>
        <strain evidence="11">RCC1130</strain>
    </source>
</reference>
<evidence type="ECO:0000256" key="1">
    <source>
        <dbReference type="ARBA" id="ARBA00004637"/>
    </source>
</evidence>
<feature type="compositionally biased region" description="Polar residues" evidence="9">
    <location>
        <begin position="121"/>
        <end position="130"/>
    </location>
</feature>
<evidence type="ECO:0000256" key="5">
    <source>
        <dbReference type="ARBA" id="ARBA00022927"/>
    </source>
</evidence>